<evidence type="ECO:0000256" key="4">
    <source>
        <dbReference type="ARBA" id="ARBA00022729"/>
    </source>
</evidence>
<dbReference type="SUPFAM" id="SSF53807">
    <property type="entry name" value="Helical backbone' metal receptor"/>
    <property type="match status" value="1"/>
</dbReference>
<reference evidence="6" key="1">
    <citation type="submission" date="2018-11" db="EMBL/GenBank/DDBJ databases">
        <title>Genomes From Bacteria Associated with the Canine Oral Cavity: a Test Case for Automated Genome-Based Taxonomic Assignment.</title>
        <authorList>
            <person name="Coil D.A."/>
            <person name="Jospin G."/>
            <person name="Darling A.E."/>
            <person name="Wallis C."/>
            <person name="Davis I.J."/>
            <person name="Harris S."/>
            <person name="Eisen J.A."/>
            <person name="Holcombe L.J."/>
            <person name="O'Flynn C."/>
        </authorList>
    </citation>
    <scope>NUCLEOTIDE SEQUENCE [LARGE SCALE GENOMIC DNA]</scope>
    <source>
        <strain evidence="6">OH5060</strain>
    </source>
</reference>
<evidence type="ECO:0000256" key="2">
    <source>
        <dbReference type="ARBA" id="ARBA00022448"/>
    </source>
</evidence>
<dbReference type="GO" id="GO:0007155">
    <property type="term" value="P:cell adhesion"/>
    <property type="evidence" value="ECO:0007669"/>
    <property type="project" value="InterPro"/>
</dbReference>
<dbReference type="AlphaFoldDB" id="A0A3P1VL49"/>
<sequence>MEENMKKIFKLLTVMMISLFVVACGEKKEEAKTSNEISKIKVTTTLNYYQNLIEEIGGDKVEVTGLMKEGEDPHLYVATAGDVEKLQNADLVVYGGLHLEGKMTDIFTNLSNKYILNLGDQLDKSLLHKEDENTYDPHVWFNTKFWAIQAKSVADKLSEISPENKDYFENNLQTYLKSLDEATEYIQAKINEIPEESRYLITAHDAFGYFAEQFGLQVKAIQGVSTDSEIGAKQIEDLANFIVEHNIKAIFVESSVNHKSIEALQEAVKAKGGNVEIGGELYSDSMGDKENNTETYIKTIKANADTISNALK</sequence>
<dbReference type="GO" id="GO:0030313">
    <property type="term" value="C:cell envelope"/>
    <property type="evidence" value="ECO:0007669"/>
    <property type="project" value="UniProtKB-SubCell"/>
</dbReference>
<dbReference type="PRINTS" id="PR00690">
    <property type="entry name" value="ADHESNFAMILY"/>
</dbReference>
<keyword evidence="2 5" id="KW-0813">Transport</keyword>
<evidence type="ECO:0000256" key="1">
    <source>
        <dbReference type="ARBA" id="ARBA00004196"/>
    </source>
</evidence>
<accession>A0A3P1VL49</accession>
<dbReference type="InterPro" id="IPR006127">
    <property type="entry name" value="ZnuA-like"/>
</dbReference>
<dbReference type="InterPro" id="IPR006128">
    <property type="entry name" value="Lipoprotein_PsaA-like"/>
</dbReference>
<dbReference type="Gene3D" id="3.40.50.1980">
    <property type="entry name" value="Nitrogenase molybdenum iron protein domain"/>
    <property type="match status" value="2"/>
</dbReference>
<dbReference type="PROSITE" id="PS51257">
    <property type="entry name" value="PROKAR_LIPOPROTEIN"/>
    <property type="match status" value="1"/>
</dbReference>
<dbReference type="InterPro" id="IPR050492">
    <property type="entry name" value="Bact_metal-bind_prot9"/>
</dbReference>
<evidence type="ECO:0000256" key="5">
    <source>
        <dbReference type="RuleBase" id="RU003512"/>
    </source>
</evidence>
<dbReference type="GO" id="GO:0046872">
    <property type="term" value="F:metal ion binding"/>
    <property type="evidence" value="ECO:0007669"/>
    <property type="project" value="UniProtKB-KW"/>
</dbReference>
<proteinExistence type="inferred from homology"/>
<comment type="subcellular location">
    <subcellularLocation>
        <location evidence="1">Cell envelope</location>
    </subcellularLocation>
</comment>
<keyword evidence="4" id="KW-0732">Signal</keyword>
<organism evidence="6">
    <name type="scientific">Fusobacterium nucleatum</name>
    <dbReference type="NCBI Taxonomy" id="851"/>
    <lineage>
        <taxon>Bacteria</taxon>
        <taxon>Fusobacteriati</taxon>
        <taxon>Fusobacteriota</taxon>
        <taxon>Fusobacteriia</taxon>
        <taxon>Fusobacteriales</taxon>
        <taxon>Fusobacteriaceae</taxon>
        <taxon>Fusobacterium</taxon>
    </lineage>
</organism>
<evidence type="ECO:0000256" key="3">
    <source>
        <dbReference type="ARBA" id="ARBA00022723"/>
    </source>
</evidence>
<dbReference type="Pfam" id="PF01297">
    <property type="entry name" value="ZnuA"/>
    <property type="match status" value="1"/>
</dbReference>
<dbReference type="InterPro" id="IPR006129">
    <property type="entry name" value="AdhesinB"/>
</dbReference>
<evidence type="ECO:0000313" key="6">
    <source>
        <dbReference type="EMBL" id="RRD34999.1"/>
    </source>
</evidence>
<keyword evidence="3" id="KW-0479">Metal-binding</keyword>
<dbReference type="GO" id="GO:0030001">
    <property type="term" value="P:metal ion transport"/>
    <property type="evidence" value="ECO:0007669"/>
    <property type="project" value="InterPro"/>
</dbReference>
<dbReference type="PRINTS" id="PR00691">
    <property type="entry name" value="ADHESINB"/>
</dbReference>
<name>A0A3P1VL49_FUSNU</name>
<dbReference type="PANTHER" id="PTHR42953:SF1">
    <property type="entry name" value="METAL-BINDING PROTEIN HI_0362-RELATED"/>
    <property type="match status" value="1"/>
</dbReference>
<dbReference type="EMBL" id="RQZD01000028">
    <property type="protein sequence ID" value="RRD34999.1"/>
    <property type="molecule type" value="Genomic_DNA"/>
</dbReference>
<protein>
    <submittedName>
        <fullName evidence="6">Manganese transporter</fullName>
    </submittedName>
</protein>
<dbReference type="CDD" id="cd01016">
    <property type="entry name" value="TroA"/>
    <property type="match status" value="1"/>
</dbReference>
<comment type="similarity">
    <text evidence="5">Belongs to the bacterial solute-binding protein 9 family.</text>
</comment>
<comment type="caution">
    <text evidence="6">The sequence shown here is derived from an EMBL/GenBank/DDBJ whole genome shotgun (WGS) entry which is preliminary data.</text>
</comment>
<dbReference type="PANTHER" id="PTHR42953">
    <property type="entry name" value="HIGH-AFFINITY ZINC UPTAKE SYSTEM PROTEIN ZNUA-RELATED"/>
    <property type="match status" value="1"/>
</dbReference>
<gene>
    <name evidence="6" type="ORF">EII28_10440</name>
</gene>